<organism evidence="2 3">
    <name type="scientific">Planococcus antarcticus DSM 14505</name>
    <dbReference type="NCBI Taxonomy" id="1185653"/>
    <lineage>
        <taxon>Bacteria</taxon>
        <taxon>Bacillati</taxon>
        <taxon>Bacillota</taxon>
        <taxon>Bacilli</taxon>
        <taxon>Bacillales</taxon>
        <taxon>Caryophanaceae</taxon>
        <taxon>Planococcus</taxon>
    </lineage>
</organism>
<feature type="compositionally biased region" description="Polar residues" evidence="1">
    <location>
        <begin position="21"/>
        <end position="30"/>
    </location>
</feature>
<sequence>MAKFKVPEEFELIDRLPRDASGNNSKNTFKNIGGKANA</sequence>
<accession>A0AA87INB4</accession>
<name>A0AA87INB4_9BACL</name>
<proteinExistence type="predicted"/>
<gene>
    <name evidence="2" type="ORF">A1A1_04962</name>
</gene>
<dbReference type="Proteomes" id="UP000004725">
    <property type="component" value="Unassembled WGS sequence"/>
</dbReference>
<dbReference type="EMBL" id="AJYB01000014">
    <property type="protein sequence ID" value="EIM07532.1"/>
    <property type="molecule type" value="Genomic_DNA"/>
</dbReference>
<protein>
    <submittedName>
        <fullName evidence="2">Uncharacterized protein</fullName>
    </submittedName>
</protein>
<dbReference type="AlphaFoldDB" id="A0AA87INB4"/>
<evidence type="ECO:0000313" key="3">
    <source>
        <dbReference type="Proteomes" id="UP000004725"/>
    </source>
</evidence>
<comment type="caution">
    <text evidence="2">The sequence shown here is derived from an EMBL/GenBank/DDBJ whole genome shotgun (WGS) entry which is preliminary data.</text>
</comment>
<feature type="region of interest" description="Disordered" evidence="1">
    <location>
        <begin position="17"/>
        <end position="38"/>
    </location>
</feature>
<reference evidence="2 3" key="1">
    <citation type="journal article" date="2012" name="J. Bacteriol.">
        <title>Genome Sequence of the Antarctic Psychrophile Bacterium Planococcus antarcticus DSM 14505.</title>
        <authorList>
            <person name="Margolles A."/>
            <person name="Gueimonde M."/>
            <person name="Sanchez B."/>
        </authorList>
    </citation>
    <scope>NUCLEOTIDE SEQUENCE [LARGE SCALE GENOMIC DNA]</scope>
    <source>
        <strain evidence="2 3">DSM 14505</strain>
    </source>
</reference>
<evidence type="ECO:0000256" key="1">
    <source>
        <dbReference type="SAM" id="MobiDB-lite"/>
    </source>
</evidence>
<evidence type="ECO:0000313" key="2">
    <source>
        <dbReference type="EMBL" id="EIM07532.1"/>
    </source>
</evidence>